<protein>
    <recommendedName>
        <fullName evidence="2">Negative regulator of flagellin synthesis</fullName>
    </recommendedName>
</protein>
<dbReference type="STRING" id="217031.ABB05_08760"/>
<keyword evidence="3" id="KW-0678">Repressor</keyword>
<dbReference type="GO" id="GO:0044781">
    <property type="term" value="P:bacterial-type flagellum organization"/>
    <property type="evidence" value="ECO:0007669"/>
    <property type="project" value="UniProtKB-KW"/>
</dbReference>
<evidence type="ECO:0000259" key="8">
    <source>
        <dbReference type="Pfam" id="PF04316"/>
    </source>
</evidence>
<keyword evidence="4" id="KW-1005">Bacterial flagellum biogenesis</keyword>
<evidence type="ECO:0000256" key="7">
    <source>
        <dbReference type="SAM" id="MobiDB-lite"/>
    </source>
</evidence>
<dbReference type="AlphaFoldDB" id="A0A0Q9XU15"/>
<dbReference type="Proteomes" id="UP000077881">
    <property type="component" value="Unassembled WGS sequence"/>
</dbReference>
<comment type="similarity">
    <text evidence="1">Belongs to the FlgM family.</text>
</comment>
<keyword evidence="6" id="KW-0804">Transcription</keyword>
<evidence type="ECO:0000256" key="1">
    <source>
        <dbReference type="ARBA" id="ARBA00005322"/>
    </source>
</evidence>
<accession>A0A0Q9XU15</accession>
<evidence type="ECO:0000313" key="9">
    <source>
        <dbReference type="EMBL" id="KRG11709.1"/>
    </source>
</evidence>
<gene>
    <name evidence="10" type="ORF">ABB05_08760</name>
    <name evidence="9" type="ORF">ACA29_14910</name>
</gene>
<feature type="region of interest" description="Disordered" evidence="7">
    <location>
        <begin position="1"/>
        <end position="49"/>
    </location>
</feature>
<reference evidence="10 12" key="1">
    <citation type="submission" date="2015-05" db="EMBL/GenBank/DDBJ databases">
        <title>Comparison of genome.</title>
        <authorList>
            <person name="Zheng Z."/>
            <person name="Sun M."/>
        </authorList>
    </citation>
    <scope>NUCLEOTIDE SEQUENCE [LARGE SCALE GENOMIC DNA]</scope>
    <source>
        <strain evidence="10 12">G25-74</strain>
    </source>
</reference>
<feature type="compositionally biased region" description="Polar residues" evidence="7">
    <location>
        <begin position="37"/>
        <end position="47"/>
    </location>
</feature>
<dbReference type="OrthoDB" id="2991036at2"/>
<evidence type="ECO:0000313" key="10">
    <source>
        <dbReference type="EMBL" id="OAK72321.1"/>
    </source>
</evidence>
<dbReference type="EMBL" id="LDJR01000040">
    <property type="protein sequence ID" value="OAK72321.1"/>
    <property type="molecule type" value="Genomic_DNA"/>
</dbReference>
<evidence type="ECO:0000256" key="2">
    <source>
        <dbReference type="ARBA" id="ARBA00017823"/>
    </source>
</evidence>
<reference evidence="9 11" key="2">
    <citation type="submission" date="2015-06" db="EMBL/GenBank/DDBJ databases">
        <title>Genome sequencing project of Bacillus galactosidilyticus PL133.</title>
        <authorList>
            <person name="Gaiero J."/>
            <person name="Nicol R."/>
            <person name="Habash M."/>
        </authorList>
    </citation>
    <scope>NUCLEOTIDE SEQUENCE [LARGE SCALE GENOMIC DNA]</scope>
    <source>
        <strain evidence="9 11">PL133</strain>
    </source>
</reference>
<evidence type="ECO:0000313" key="11">
    <source>
        <dbReference type="Proteomes" id="UP000053881"/>
    </source>
</evidence>
<dbReference type="InterPro" id="IPR007412">
    <property type="entry name" value="FlgM"/>
</dbReference>
<evidence type="ECO:0000256" key="3">
    <source>
        <dbReference type="ARBA" id="ARBA00022491"/>
    </source>
</evidence>
<evidence type="ECO:0000313" key="12">
    <source>
        <dbReference type="Proteomes" id="UP000077881"/>
    </source>
</evidence>
<evidence type="ECO:0000256" key="4">
    <source>
        <dbReference type="ARBA" id="ARBA00022795"/>
    </source>
</evidence>
<keyword evidence="5" id="KW-0805">Transcription regulation</keyword>
<proteinExistence type="inferred from homology"/>
<dbReference type="Gene3D" id="6.10.140.30">
    <property type="entry name" value="Anti-sigma-28 factor FlgM"/>
    <property type="match status" value="1"/>
</dbReference>
<dbReference type="InterPro" id="IPR031316">
    <property type="entry name" value="FlgM_C"/>
</dbReference>
<dbReference type="SUPFAM" id="SSF101498">
    <property type="entry name" value="Anti-sigma factor FlgM"/>
    <property type="match status" value="1"/>
</dbReference>
<name>A0A0Q9XU15_9BACI</name>
<dbReference type="EMBL" id="LGPB01000113">
    <property type="protein sequence ID" value="KRG11709.1"/>
    <property type="molecule type" value="Genomic_DNA"/>
</dbReference>
<dbReference type="GO" id="GO:0045892">
    <property type="term" value="P:negative regulation of DNA-templated transcription"/>
    <property type="evidence" value="ECO:0007669"/>
    <property type="project" value="InterPro"/>
</dbReference>
<evidence type="ECO:0000256" key="6">
    <source>
        <dbReference type="ARBA" id="ARBA00023163"/>
    </source>
</evidence>
<dbReference type="Pfam" id="PF04316">
    <property type="entry name" value="FlgM"/>
    <property type="match status" value="1"/>
</dbReference>
<organism evidence="9 11">
    <name type="scientific">Lederbergia galactosidilytica</name>
    <dbReference type="NCBI Taxonomy" id="217031"/>
    <lineage>
        <taxon>Bacteria</taxon>
        <taxon>Bacillati</taxon>
        <taxon>Bacillota</taxon>
        <taxon>Bacilli</taxon>
        <taxon>Bacillales</taxon>
        <taxon>Bacillaceae</taxon>
        <taxon>Lederbergia</taxon>
    </lineage>
</organism>
<evidence type="ECO:0000256" key="5">
    <source>
        <dbReference type="ARBA" id="ARBA00023015"/>
    </source>
</evidence>
<feature type="domain" description="Anti-sigma-28 factor FlgM C-terminal" evidence="8">
    <location>
        <begin position="31"/>
        <end position="80"/>
    </location>
</feature>
<dbReference type="NCBIfam" id="TIGR03824">
    <property type="entry name" value="FlgM_jcvi"/>
    <property type="match status" value="1"/>
</dbReference>
<dbReference type="InterPro" id="IPR035890">
    <property type="entry name" value="Anti-sigma-28_factor_FlgM_sf"/>
</dbReference>
<dbReference type="PATRIC" id="fig|217031.4.peg.5040"/>
<sequence>MKINPFRHVDNNPYQRQVHKKEGSESGQKTDKVEISSEAQKMQNTPSIVKERELRVAELKKQVQAGNYEVDPQEVAKGIAKFFDL</sequence>
<dbReference type="RefSeq" id="WP_057983861.1">
    <property type="nucleotide sequence ID" value="NZ_JAGGKH010000001.1"/>
</dbReference>
<keyword evidence="12" id="KW-1185">Reference proteome</keyword>
<dbReference type="Proteomes" id="UP000053881">
    <property type="component" value="Unassembled WGS sequence"/>
</dbReference>
<comment type="caution">
    <text evidence="9">The sequence shown here is derived from an EMBL/GenBank/DDBJ whole genome shotgun (WGS) entry which is preliminary data.</text>
</comment>
<feature type="compositionally biased region" description="Basic and acidic residues" evidence="7">
    <location>
        <begin position="20"/>
        <end position="35"/>
    </location>
</feature>